<dbReference type="Gene3D" id="1.10.10.60">
    <property type="entry name" value="Homeodomain-like"/>
    <property type="match status" value="2"/>
</dbReference>
<keyword evidence="1" id="KW-0805">Transcription regulation</keyword>
<dbReference type="Proteomes" id="UP000034085">
    <property type="component" value="Chromosome"/>
</dbReference>
<organism evidence="5 6">
    <name type="scientific">Citrobacter amalonaticus Y19</name>
    <dbReference type="NCBI Taxonomy" id="1261127"/>
    <lineage>
        <taxon>Bacteria</taxon>
        <taxon>Pseudomonadati</taxon>
        <taxon>Pseudomonadota</taxon>
        <taxon>Gammaproteobacteria</taxon>
        <taxon>Enterobacterales</taxon>
        <taxon>Enterobacteriaceae</taxon>
        <taxon>Citrobacter</taxon>
    </lineage>
</organism>
<accession>A0A0F6TV56</accession>
<dbReference type="InterPro" id="IPR018060">
    <property type="entry name" value="HTH_AraC"/>
</dbReference>
<dbReference type="Pfam" id="PF12833">
    <property type="entry name" value="HTH_18"/>
    <property type="match status" value="1"/>
</dbReference>
<dbReference type="PROSITE" id="PS01124">
    <property type="entry name" value="HTH_ARAC_FAMILY_2"/>
    <property type="match status" value="1"/>
</dbReference>
<reference evidence="5 6" key="1">
    <citation type="journal article" date="2013" name="Appl. Microbiol. Biotechnol.">
        <title>Glycerol assimilation and production of 1,3-propanediol by Citrobacter amalonaticus Y19.</title>
        <authorList>
            <person name="Ainala S.K."/>
            <person name="Ashok S."/>
            <person name="Ko Y."/>
            <person name="Park S."/>
        </authorList>
    </citation>
    <scope>NUCLEOTIDE SEQUENCE [LARGE SCALE GENOMIC DNA]</scope>
    <source>
        <strain evidence="5 6">Y19</strain>
    </source>
</reference>
<dbReference type="RefSeq" id="WP_046481234.1">
    <property type="nucleotide sequence ID" value="NZ_CP011132.1"/>
</dbReference>
<dbReference type="InterPro" id="IPR037923">
    <property type="entry name" value="HTH-like"/>
</dbReference>
<keyword evidence="3" id="KW-0804">Transcription</keyword>
<dbReference type="InterPro" id="IPR003313">
    <property type="entry name" value="AraC-bd"/>
</dbReference>
<evidence type="ECO:0000256" key="3">
    <source>
        <dbReference type="ARBA" id="ARBA00023163"/>
    </source>
</evidence>
<dbReference type="SMART" id="SM00342">
    <property type="entry name" value="HTH_ARAC"/>
    <property type="match status" value="1"/>
</dbReference>
<dbReference type="SUPFAM" id="SSF46689">
    <property type="entry name" value="Homeodomain-like"/>
    <property type="match status" value="2"/>
</dbReference>
<dbReference type="InterPro" id="IPR050204">
    <property type="entry name" value="AraC_XylS_family_regulators"/>
</dbReference>
<proteinExistence type="predicted"/>
<dbReference type="PANTHER" id="PTHR46796:SF2">
    <property type="entry name" value="TRANSCRIPTIONAL REGULATORY PROTEIN"/>
    <property type="match status" value="1"/>
</dbReference>
<evidence type="ECO:0000259" key="4">
    <source>
        <dbReference type="PROSITE" id="PS01124"/>
    </source>
</evidence>
<gene>
    <name evidence="5" type="ORF">F384_09325</name>
</gene>
<keyword evidence="2" id="KW-0238">DNA-binding</keyword>
<dbReference type="GO" id="GO:0043565">
    <property type="term" value="F:sequence-specific DNA binding"/>
    <property type="evidence" value="ECO:0007669"/>
    <property type="project" value="InterPro"/>
</dbReference>
<sequence length="268" mass="29931">MRKEVHQVKQHRCVVPDVEILSLYSERTFPRHSHDQYGIGVFIQGSQRSWSSIGNVNAVTGDVIMVNPGEIHDGIPTSGPRGWHMLYINPDTFIKEWNTDLPADNLTLKPVANDPTLGLMIRQFFSQSAAADPDSMAIEETIMCCLMQAGQHHTLSGAQRIPHSPTVRLVKEFIDDAPGENITLTGLASLCDVTRFQLIRRFSREVGITPHAYLLQSRVRLAKKLLSQGKRTVDVALMTGFSDQSHLIRAFQKQTGITPGQYRSAMID</sequence>
<dbReference type="AlphaFoldDB" id="A0A0F6TV56"/>
<feature type="domain" description="HTH araC/xylS-type" evidence="4">
    <location>
        <begin position="168"/>
        <end position="265"/>
    </location>
</feature>
<dbReference type="PATRIC" id="fig|1261127.3.peg.1942"/>
<dbReference type="HOGENOM" id="CLU_000445_88_16_6"/>
<dbReference type="OrthoDB" id="9809338at2"/>
<evidence type="ECO:0000313" key="6">
    <source>
        <dbReference type="Proteomes" id="UP000034085"/>
    </source>
</evidence>
<evidence type="ECO:0000313" key="5">
    <source>
        <dbReference type="EMBL" id="AKE58886.1"/>
    </source>
</evidence>
<dbReference type="InterPro" id="IPR009057">
    <property type="entry name" value="Homeodomain-like_sf"/>
</dbReference>
<evidence type="ECO:0000256" key="1">
    <source>
        <dbReference type="ARBA" id="ARBA00023015"/>
    </source>
</evidence>
<name>A0A0F6TV56_CITAM</name>
<dbReference type="KEGG" id="cama:F384_09325"/>
<protein>
    <submittedName>
        <fullName evidence="5">AraC family transcriptional regulator</fullName>
    </submittedName>
</protein>
<evidence type="ECO:0000256" key="2">
    <source>
        <dbReference type="ARBA" id="ARBA00023125"/>
    </source>
</evidence>
<dbReference type="PANTHER" id="PTHR46796">
    <property type="entry name" value="HTH-TYPE TRANSCRIPTIONAL ACTIVATOR RHAS-RELATED"/>
    <property type="match status" value="1"/>
</dbReference>
<dbReference type="EMBL" id="CP011132">
    <property type="protein sequence ID" value="AKE58886.1"/>
    <property type="molecule type" value="Genomic_DNA"/>
</dbReference>
<dbReference type="GO" id="GO:0003700">
    <property type="term" value="F:DNA-binding transcription factor activity"/>
    <property type="evidence" value="ECO:0007669"/>
    <property type="project" value="InterPro"/>
</dbReference>
<dbReference type="Pfam" id="PF02311">
    <property type="entry name" value="AraC_binding"/>
    <property type="match status" value="1"/>
</dbReference>
<dbReference type="SUPFAM" id="SSF51215">
    <property type="entry name" value="Regulatory protein AraC"/>
    <property type="match status" value="1"/>
</dbReference>